<protein>
    <recommendedName>
        <fullName evidence="4">DUF4870 domain-containing protein</fullName>
    </recommendedName>
</protein>
<reference evidence="3" key="1">
    <citation type="journal article" date="2019" name="Int. J. Syst. Evol. Microbiol.">
        <title>The Global Catalogue of Microorganisms (GCM) 10K type strain sequencing project: providing services to taxonomists for standard genome sequencing and annotation.</title>
        <authorList>
            <consortium name="The Broad Institute Genomics Platform"/>
            <consortium name="The Broad Institute Genome Sequencing Center for Infectious Disease"/>
            <person name="Wu L."/>
            <person name="Ma J."/>
        </authorList>
    </citation>
    <scope>NUCLEOTIDE SEQUENCE [LARGE SCALE GENOMIC DNA]</scope>
    <source>
        <strain evidence="3">CGMCC 1.15420</strain>
    </source>
</reference>
<organism evidence="2 3">
    <name type="scientific">Paenibacillus aceti</name>
    <dbReference type="NCBI Taxonomy" id="1820010"/>
    <lineage>
        <taxon>Bacteria</taxon>
        <taxon>Bacillati</taxon>
        <taxon>Bacillota</taxon>
        <taxon>Bacilli</taxon>
        <taxon>Bacillales</taxon>
        <taxon>Paenibacillaceae</taxon>
        <taxon>Paenibacillus</taxon>
    </lineage>
</organism>
<gene>
    <name evidence="2" type="ORF">GCM10010913_25010</name>
</gene>
<feature type="transmembrane region" description="Helical" evidence="1">
    <location>
        <begin position="24"/>
        <end position="47"/>
    </location>
</feature>
<dbReference type="Proteomes" id="UP000608420">
    <property type="component" value="Unassembled WGS sequence"/>
</dbReference>
<comment type="caution">
    <text evidence="2">The sequence shown here is derived from an EMBL/GenBank/DDBJ whole genome shotgun (WGS) entry which is preliminary data.</text>
</comment>
<keyword evidence="1" id="KW-0812">Transmembrane</keyword>
<evidence type="ECO:0000313" key="3">
    <source>
        <dbReference type="Proteomes" id="UP000608420"/>
    </source>
</evidence>
<keyword evidence="1" id="KW-1133">Transmembrane helix</keyword>
<keyword evidence="1" id="KW-0472">Membrane</keyword>
<dbReference type="EMBL" id="BMIW01000017">
    <property type="protein sequence ID" value="GGG02198.1"/>
    <property type="molecule type" value="Genomic_DNA"/>
</dbReference>
<evidence type="ECO:0000313" key="2">
    <source>
        <dbReference type="EMBL" id="GGG02198.1"/>
    </source>
</evidence>
<evidence type="ECO:0008006" key="4">
    <source>
        <dbReference type="Google" id="ProtNLM"/>
    </source>
</evidence>
<evidence type="ECO:0000256" key="1">
    <source>
        <dbReference type="SAM" id="Phobius"/>
    </source>
</evidence>
<feature type="transmembrane region" description="Helical" evidence="1">
    <location>
        <begin position="94"/>
        <end position="112"/>
    </location>
</feature>
<feature type="transmembrane region" description="Helical" evidence="1">
    <location>
        <begin position="68"/>
        <end position="88"/>
    </location>
</feature>
<name>A0ABQ1VYC5_9BACL</name>
<keyword evidence="3" id="KW-1185">Reference proteome</keyword>
<accession>A0ABQ1VYC5</accession>
<proteinExistence type="predicted"/>
<sequence length="128" mass="14446">MIDPSGDLLGLPSDIMQIPLFPNYLIPGIILLVCLGIWPLITAWGLITMRDCGWAERLNIFKKLHWSWAFSLYISITLIIWISVETYILNGVAFIHLFYIALGLAIEIVTVLPHVQEAYLKSSAGNEF</sequence>